<keyword evidence="2" id="KW-1185">Reference proteome</keyword>
<evidence type="ECO:0000313" key="1">
    <source>
        <dbReference type="EMBL" id="PYB77398.1"/>
    </source>
</evidence>
<dbReference type="EMBL" id="QJRY01000001">
    <property type="protein sequence ID" value="PYB77398.1"/>
    <property type="molecule type" value="Genomic_DNA"/>
</dbReference>
<reference evidence="1 2" key="1">
    <citation type="submission" date="2018-06" db="EMBL/GenBank/DDBJ databases">
        <title>Rhizobium wuzhouense sp. nov., isolated from roots of Oryza officinalis.</title>
        <authorList>
            <person name="Yuan T."/>
        </authorList>
    </citation>
    <scope>NUCLEOTIDE SEQUENCE [LARGE SCALE GENOMIC DNA]</scope>
    <source>
        <strain evidence="1 2">W44</strain>
    </source>
</reference>
<evidence type="ECO:0008006" key="3">
    <source>
        <dbReference type="Google" id="ProtNLM"/>
    </source>
</evidence>
<gene>
    <name evidence="1" type="ORF">DMY87_03280</name>
</gene>
<evidence type="ECO:0000313" key="2">
    <source>
        <dbReference type="Proteomes" id="UP000247536"/>
    </source>
</evidence>
<name>A0ABX5P1B1_9HYPH</name>
<dbReference type="Proteomes" id="UP000247536">
    <property type="component" value="Unassembled WGS sequence"/>
</dbReference>
<accession>A0ABX5P1B1</accession>
<sequence length="88" mass="9423">MKRSETMRTIVLAVAAACFSVIGALASLPPAEELPRGELLWSEEGDAEKGSAPLCSLPKPAPNIAMPTIDIYKSSRLQPTHGSNWQAF</sequence>
<proteinExistence type="predicted"/>
<protein>
    <recommendedName>
        <fullName evidence="3">Secreted protein</fullName>
    </recommendedName>
</protein>
<comment type="caution">
    <text evidence="1">The sequence shown here is derived from an EMBL/GenBank/DDBJ whole genome shotgun (WGS) entry which is preliminary data.</text>
</comment>
<organism evidence="1 2">
    <name type="scientific">Rhizobium wuzhouense</name>
    <dbReference type="NCBI Taxonomy" id="1986026"/>
    <lineage>
        <taxon>Bacteria</taxon>
        <taxon>Pseudomonadati</taxon>
        <taxon>Pseudomonadota</taxon>
        <taxon>Alphaproteobacteria</taxon>
        <taxon>Hyphomicrobiales</taxon>
        <taxon>Rhizobiaceae</taxon>
        <taxon>Rhizobium/Agrobacterium group</taxon>
        <taxon>Rhizobium</taxon>
    </lineage>
</organism>